<evidence type="ECO:0000256" key="6">
    <source>
        <dbReference type="ARBA" id="ARBA00022607"/>
    </source>
</evidence>
<evidence type="ECO:0000256" key="8">
    <source>
        <dbReference type="ARBA" id="ARBA00022958"/>
    </source>
</evidence>
<evidence type="ECO:0000256" key="3">
    <source>
        <dbReference type="ARBA" id="ARBA00022448"/>
    </source>
</evidence>
<evidence type="ECO:0000313" key="19">
    <source>
        <dbReference type="EMBL" id="CAH0726368.1"/>
    </source>
</evidence>
<feature type="transmembrane region" description="Helical" evidence="18">
    <location>
        <begin position="121"/>
        <end position="142"/>
    </location>
</feature>
<dbReference type="OrthoDB" id="5912413at2759"/>
<dbReference type="GO" id="GO:0001671">
    <property type="term" value="F:ATPase activator activity"/>
    <property type="evidence" value="ECO:0007669"/>
    <property type="project" value="UniProtKB-ARBA"/>
</dbReference>
<name>A0A8J9VP77_9NEOP</name>
<dbReference type="AlphaFoldDB" id="A0A8J9VP77"/>
<dbReference type="Gene3D" id="2.60.40.1660">
    <property type="entry name" value="Na, k-atpase alpha subunit"/>
    <property type="match status" value="1"/>
</dbReference>
<keyword evidence="4" id="KW-1003">Cell membrane</keyword>
<dbReference type="InterPro" id="IPR038702">
    <property type="entry name" value="Na/K_ATPase_sub_beta_sf"/>
</dbReference>
<sequence length="389" mass="45235">MDLRTSSLQHRFKLNSLTSVDRSVKTRPIILRGRSRRTLHSRAHRSTQRWDHNFYSKDKKSAKMTVKKRVSDLTSLERFNMYYREKEPPMTSGQKMKRFVWNPKTRQFCGRTGASWSKICLFYFIFYSALAILVAICMWTFLQLLDARQPKWQLDSSIIGTNPGLGFRPTPPEVASSVIWYKGNDPSSYQYWVKELSNFLKKYKRDANKSGAGQNIHNCDFKLPPPAGKVCDVDVNAWSPCVEENGFAYHKSTPCIFLKLNKIYGWKPEFYNSSDHLPAAMPDDLKEHIRNMTAYDKNYLNMVWVSCQGENPADRENIGPIQYLPYRGFPGYYFPYTNQEGYLSPLVAVHLQRPKTGMLINVECRAWAHNIKYDRFEGIGSVHIEIMVE</sequence>
<comment type="function">
    <text evidence="17">This is the non-catalytic component of the active enzyme, which catalyzes the hydrolysis of ATP coupled with the exchange of Na(+) and K(+) ions across the plasma membrane. The beta subunit regulates, through assembly of alpha/beta heterodimers, the number of sodium pumps transported to the plasma membrane.</text>
</comment>
<keyword evidence="6" id="KW-0740">Sodium/potassium transport</keyword>
<evidence type="ECO:0008006" key="21">
    <source>
        <dbReference type="Google" id="ProtNLM"/>
    </source>
</evidence>
<feature type="non-terminal residue" evidence="19">
    <location>
        <position position="389"/>
    </location>
</feature>
<dbReference type="EMBL" id="OV170226">
    <property type="protein sequence ID" value="CAH0726368.1"/>
    <property type="molecule type" value="Genomic_DNA"/>
</dbReference>
<dbReference type="GO" id="GO:0030007">
    <property type="term" value="P:intracellular potassium ion homeostasis"/>
    <property type="evidence" value="ECO:0007669"/>
    <property type="project" value="TreeGrafter"/>
</dbReference>
<dbReference type="InterPro" id="IPR000402">
    <property type="entry name" value="Na/K_ATPase_sub_beta"/>
</dbReference>
<dbReference type="Pfam" id="PF00287">
    <property type="entry name" value="Na_K-ATPase"/>
    <property type="match status" value="1"/>
</dbReference>
<dbReference type="PANTHER" id="PTHR11523">
    <property type="entry name" value="SODIUM/POTASSIUM-DEPENDENT ATPASE BETA SUBUNIT"/>
    <property type="match status" value="1"/>
</dbReference>
<evidence type="ECO:0000256" key="7">
    <source>
        <dbReference type="ARBA" id="ARBA00022692"/>
    </source>
</evidence>
<organism evidence="19 20">
    <name type="scientific">Brenthis ino</name>
    <name type="common">lesser marbled fritillary</name>
    <dbReference type="NCBI Taxonomy" id="405034"/>
    <lineage>
        <taxon>Eukaryota</taxon>
        <taxon>Metazoa</taxon>
        <taxon>Ecdysozoa</taxon>
        <taxon>Arthropoda</taxon>
        <taxon>Hexapoda</taxon>
        <taxon>Insecta</taxon>
        <taxon>Pterygota</taxon>
        <taxon>Neoptera</taxon>
        <taxon>Endopterygota</taxon>
        <taxon>Lepidoptera</taxon>
        <taxon>Glossata</taxon>
        <taxon>Ditrysia</taxon>
        <taxon>Papilionoidea</taxon>
        <taxon>Nymphalidae</taxon>
        <taxon>Heliconiinae</taxon>
        <taxon>Argynnini</taxon>
        <taxon>Brenthis</taxon>
    </lineage>
</organism>
<evidence type="ECO:0000256" key="9">
    <source>
        <dbReference type="ARBA" id="ARBA00022968"/>
    </source>
</evidence>
<keyword evidence="13 18" id="KW-0472">Membrane</keyword>
<comment type="subcellular location">
    <subcellularLocation>
        <location evidence="1">Cell membrane</location>
        <topology evidence="1">Single-pass type II membrane protein</topology>
    </subcellularLocation>
</comment>
<dbReference type="Proteomes" id="UP000838878">
    <property type="component" value="Chromosome 6"/>
</dbReference>
<keyword evidence="8" id="KW-0630">Potassium</keyword>
<evidence type="ECO:0000256" key="14">
    <source>
        <dbReference type="ARBA" id="ARBA00023157"/>
    </source>
</evidence>
<reference evidence="19" key="1">
    <citation type="submission" date="2021-12" db="EMBL/GenBank/DDBJ databases">
        <authorList>
            <person name="Martin H S."/>
        </authorList>
    </citation>
    <scope>NUCLEOTIDE SEQUENCE</scope>
</reference>
<evidence type="ECO:0000256" key="10">
    <source>
        <dbReference type="ARBA" id="ARBA00022989"/>
    </source>
</evidence>
<keyword evidence="12" id="KW-0406">Ion transport</keyword>
<proteinExistence type="inferred from homology"/>
<protein>
    <recommendedName>
        <fullName evidence="21">Sodium/potassium-transporting ATPase subunit beta-2</fullName>
    </recommendedName>
</protein>
<evidence type="ECO:0000256" key="17">
    <source>
        <dbReference type="ARBA" id="ARBA00025540"/>
    </source>
</evidence>
<dbReference type="GO" id="GO:0036376">
    <property type="term" value="P:sodium ion export across plasma membrane"/>
    <property type="evidence" value="ECO:0007669"/>
    <property type="project" value="TreeGrafter"/>
</dbReference>
<keyword evidence="3" id="KW-0813">Transport</keyword>
<keyword evidence="15" id="KW-0325">Glycoprotein</keyword>
<evidence type="ECO:0000256" key="1">
    <source>
        <dbReference type="ARBA" id="ARBA00004401"/>
    </source>
</evidence>
<evidence type="ECO:0000256" key="16">
    <source>
        <dbReference type="ARBA" id="ARBA00023201"/>
    </source>
</evidence>
<gene>
    <name evidence="19" type="ORF">BINO364_LOCUS11832</name>
</gene>
<evidence type="ECO:0000256" key="15">
    <source>
        <dbReference type="ARBA" id="ARBA00023180"/>
    </source>
</evidence>
<evidence type="ECO:0000256" key="4">
    <source>
        <dbReference type="ARBA" id="ARBA00022475"/>
    </source>
</evidence>
<keyword evidence="16" id="KW-0739">Sodium transport</keyword>
<keyword evidence="9" id="KW-0735">Signal-anchor</keyword>
<evidence type="ECO:0000256" key="12">
    <source>
        <dbReference type="ARBA" id="ARBA00023065"/>
    </source>
</evidence>
<evidence type="ECO:0000256" key="2">
    <source>
        <dbReference type="ARBA" id="ARBA00005876"/>
    </source>
</evidence>
<dbReference type="GO" id="GO:0005890">
    <property type="term" value="C:sodium:potassium-exchanging ATPase complex"/>
    <property type="evidence" value="ECO:0007669"/>
    <property type="project" value="InterPro"/>
</dbReference>
<keyword evidence="10 18" id="KW-1133">Transmembrane helix</keyword>
<keyword evidence="5" id="KW-0633">Potassium transport</keyword>
<evidence type="ECO:0000256" key="13">
    <source>
        <dbReference type="ARBA" id="ARBA00023136"/>
    </source>
</evidence>
<accession>A0A8J9VP77</accession>
<keyword evidence="14" id="KW-1015">Disulfide bond</keyword>
<evidence type="ECO:0000313" key="20">
    <source>
        <dbReference type="Proteomes" id="UP000838878"/>
    </source>
</evidence>
<evidence type="ECO:0000256" key="18">
    <source>
        <dbReference type="SAM" id="Phobius"/>
    </source>
</evidence>
<comment type="similarity">
    <text evidence="2">Belongs to the X(+)/potassium ATPases subunit beta family.</text>
</comment>
<dbReference type="PANTHER" id="PTHR11523:SF28">
    <property type="entry name" value="NA_K-ATPASE BETA SUBUNIT ISOFORM 4-RELATED"/>
    <property type="match status" value="1"/>
</dbReference>
<dbReference type="FunFam" id="2.60.40.1660:FF:000004">
    <property type="entry name" value="sodium/potassium-transporting ATPase subunit beta-2"/>
    <property type="match status" value="1"/>
</dbReference>
<keyword evidence="11" id="KW-0915">Sodium</keyword>
<keyword evidence="20" id="KW-1185">Reference proteome</keyword>
<dbReference type="GO" id="GO:1990573">
    <property type="term" value="P:potassium ion import across plasma membrane"/>
    <property type="evidence" value="ECO:0007669"/>
    <property type="project" value="TreeGrafter"/>
</dbReference>
<evidence type="ECO:0000256" key="11">
    <source>
        <dbReference type="ARBA" id="ARBA00023053"/>
    </source>
</evidence>
<keyword evidence="7 18" id="KW-0812">Transmembrane</keyword>
<evidence type="ECO:0000256" key="5">
    <source>
        <dbReference type="ARBA" id="ARBA00022538"/>
    </source>
</evidence>
<dbReference type="GO" id="GO:0006883">
    <property type="term" value="P:intracellular sodium ion homeostasis"/>
    <property type="evidence" value="ECO:0007669"/>
    <property type="project" value="TreeGrafter"/>
</dbReference>